<feature type="transmembrane region" description="Helical" evidence="2">
    <location>
        <begin position="59"/>
        <end position="77"/>
    </location>
</feature>
<evidence type="ECO:0000256" key="2">
    <source>
        <dbReference type="SAM" id="Phobius"/>
    </source>
</evidence>
<sequence length="312" mass="34534">MVSLLSKPSGNLLLSLKIALISTGVLSAAVILKLTVPFAVSDIAPCVYSKMSSLLRPPYLYLVVNCIIISIVASSKLQQKPVKVAADVRSTEYNIINGYNGIINEASSYRGGYDDESRVIKALGDQTVEKKVVAIMHGGDAEVGVSRLVGAPQRSDSVEFVVHVDEKVEQGIAKEMPLVSSRFHHRKTVKASGEAGKALGVSRPPRRHDTLESTWKTITEGRAMPLNRHHKKAESWDTHVRNNTSSSNDQNTLSKMKKSESTNSGGRLRKEPSLSQEEVNRRVEAFINKFNEEMRLQRQESLFQEMLRRGAH</sequence>
<dbReference type="STRING" id="3775.A0A1Q3CYS0"/>
<evidence type="ECO:0000313" key="5">
    <source>
        <dbReference type="Proteomes" id="UP000187406"/>
    </source>
</evidence>
<dbReference type="PANTHER" id="PTHR33098:SF117">
    <property type="entry name" value="COTTON FIBER (DUF761)"/>
    <property type="match status" value="1"/>
</dbReference>
<evidence type="ECO:0000259" key="3">
    <source>
        <dbReference type="Pfam" id="PF14364"/>
    </source>
</evidence>
<dbReference type="OrthoDB" id="1933168at2759"/>
<keyword evidence="2" id="KW-0472">Membrane</keyword>
<keyword evidence="5" id="KW-1185">Reference proteome</keyword>
<dbReference type="EMBL" id="BDDD01003547">
    <property type="protein sequence ID" value="GAV85359.1"/>
    <property type="molecule type" value="Genomic_DNA"/>
</dbReference>
<feature type="region of interest" description="Disordered" evidence="1">
    <location>
        <begin position="185"/>
        <end position="277"/>
    </location>
</feature>
<feature type="compositionally biased region" description="Basic and acidic residues" evidence="1">
    <location>
        <begin position="268"/>
        <end position="277"/>
    </location>
</feature>
<dbReference type="Pfam" id="PF14364">
    <property type="entry name" value="DUF4408"/>
    <property type="match status" value="1"/>
</dbReference>
<proteinExistence type="predicted"/>
<dbReference type="AlphaFoldDB" id="A0A1Q3CYS0"/>
<keyword evidence="2" id="KW-1133">Transmembrane helix</keyword>
<comment type="caution">
    <text evidence="4">The sequence shown here is derived from an EMBL/GenBank/DDBJ whole genome shotgun (WGS) entry which is preliminary data.</text>
</comment>
<protein>
    <submittedName>
        <fullName evidence="4">DUF761 domain-containing protein/DUF4408 domain-containing protein</fullName>
    </submittedName>
</protein>
<dbReference type="Pfam" id="PF05553">
    <property type="entry name" value="DUF761"/>
    <property type="match status" value="1"/>
</dbReference>
<evidence type="ECO:0000256" key="1">
    <source>
        <dbReference type="SAM" id="MobiDB-lite"/>
    </source>
</evidence>
<feature type="domain" description="DUF4408" evidence="3">
    <location>
        <begin position="45"/>
        <end position="77"/>
    </location>
</feature>
<keyword evidence="2" id="KW-0812">Transmembrane</keyword>
<reference evidence="5" key="1">
    <citation type="submission" date="2016-04" db="EMBL/GenBank/DDBJ databases">
        <title>Cephalotus genome sequencing.</title>
        <authorList>
            <person name="Fukushima K."/>
            <person name="Hasebe M."/>
            <person name="Fang X."/>
        </authorList>
    </citation>
    <scope>NUCLEOTIDE SEQUENCE [LARGE SCALE GENOMIC DNA]</scope>
    <source>
        <strain evidence="5">cv. St1</strain>
    </source>
</reference>
<feature type="transmembrane region" description="Helical" evidence="2">
    <location>
        <begin position="12"/>
        <end position="32"/>
    </location>
</feature>
<accession>A0A1Q3CYS0</accession>
<dbReference type="InterPro" id="IPR025520">
    <property type="entry name" value="DUF4408"/>
</dbReference>
<dbReference type="Proteomes" id="UP000187406">
    <property type="component" value="Unassembled WGS sequence"/>
</dbReference>
<dbReference type="InParanoid" id="A0A1Q3CYS0"/>
<gene>
    <name evidence="4" type="ORF">CFOL_v3_28797</name>
</gene>
<dbReference type="PANTHER" id="PTHR33098">
    <property type="entry name" value="COTTON FIBER (DUF761)"/>
    <property type="match status" value="1"/>
</dbReference>
<organism evidence="4 5">
    <name type="scientific">Cephalotus follicularis</name>
    <name type="common">Albany pitcher plant</name>
    <dbReference type="NCBI Taxonomy" id="3775"/>
    <lineage>
        <taxon>Eukaryota</taxon>
        <taxon>Viridiplantae</taxon>
        <taxon>Streptophyta</taxon>
        <taxon>Embryophyta</taxon>
        <taxon>Tracheophyta</taxon>
        <taxon>Spermatophyta</taxon>
        <taxon>Magnoliopsida</taxon>
        <taxon>eudicotyledons</taxon>
        <taxon>Gunneridae</taxon>
        <taxon>Pentapetalae</taxon>
        <taxon>rosids</taxon>
        <taxon>fabids</taxon>
        <taxon>Oxalidales</taxon>
        <taxon>Cephalotaceae</taxon>
        <taxon>Cephalotus</taxon>
    </lineage>
</organism>
<name>A0A1Q3CYS0_CEPFO</name>
<evidence type="ECO:0000313" key="4">
    <source>
        <dbReference type="EMBL" id="GAV85359.1"/>
    </source>
</evidence>
<feature type="compositionally biased region" description="Polar residues" evidence="1">
    <location>
        <begin position="241"/>
        <end position="254"/>
    </location>
</feature>
<dbReference type="InterPro" id="IPR008480">
    <property type="entry name" value="DUF761_pln"/>
</dbReference>